<dbReference type="Pfam" id="PF07676">
    <property type="entry name" value="PD40"/>
    <property type="match status" value="1"/>
</dbReference>
<feature type="non-terminal residue" evidence="2">
    <location>
        <position position="759"/>
    </location>
</feature>
<evidence type="ECO:0000256" key="1">
    <source>
        <dbReference type="ARBA" id="ARBA00009820"/>
    </source>
</evidence>
<dbReference type="PANTHER" id="PTHR36842:SF1">
    <property type="entry name" value="PROTEIN TOLB"/>
    <property type="match status" value="1"/>
</dbReference>
<dbReference type="EMBL" id="OB665569">
    <property type="protein sequence ID" value="CAD7233052.1"/>
    <property type="molecule type" value="Genomic_DNA"/>
</dbReference>
<protein>
    <submittedName>
        <fullName evidence="2">Uncharacterized protein</fullName>
    </submittedName>
</protein>
<dbReference type="SUPFAM" id="SSF69304">
    <property type="entry name" value="Tricorn protease N-terminal domain"/>
    <property type="match status" value="1"/>
</dbReference>
<name>A0A7R8WJS4_9CRUS</name>
<gene>
    <name evidence="2" type="ORF">CTOB1V02_LOCUS10876</name>
</gene>
<reference evidence="2" key="1">
    <citation type="submission" date="2020-11" db="EMBL/GenBank/DDBJ databases">
        <authorList>
            <person name="Tran Van P."/>
        </authorList>
    </citation>
    <scope>NUCLEOTIDE SEQUENCE</scope>
</reference>
<dbReference type="AlphaFoldDB" id="A0A7R8WJS4"/>
<organism evidence="2">
    <name type="scientific">Cyprideis torosa</name>
    <dbReference type="NCBI Taxonomy" id="163714"/>
    <lineage>
        <taxon>Eukaryota</taxon>
        <taxon>Metazoa</taxon>
        <taxon>Ecdysozoa</taxon>
        <taxon>Arthropoda</taxon>
        <taxon>Crustacea</taxon>
        <taxon>Oligostraca</taxon>
        <taxon>Ostracoda</taxon>
        <taxon>Podocopa</taxon>
        <taxon>Podocopida</taxon>
        <taxon>Cytherocopina</taxon>
        <taxon>Cytheroidea</taxon>
        <taxon>Cytherideidae</taxon>
        <taxon>Cyprideis</taxon>
    </lineage>
</organism>
<dbReference type="PANTHER" id="PTHR36842">
    <property type="entry name" value="PROTEIN TOLB HOMOLOG"/>
    <property type="match status" value="1"/>
</dbReference>
<sequence length="759" mass="85156">MDQATWKTSFILSLCFHIILLFGATVLPDLIKTKPNFDDIYTVDLIDLAEPAVQEPMEPSGIEEPKIIEAQPVHKEALPPKDPDVHLQAKIAEIKAAIPPVTTEKPVSIKPLKRKLVKKNTSVAANSRRKDLEQIAKQRLEEAKRAEELAQKAAQLAADRAVSQLRNELLIREKTKAADSASHKRAGERTGLTRSVVESQYFANLFSHLHPNWKLPQHRLWDNELNYDLKQQREAFISDILGKNIRRVTRHKGLVVAPRFAHGGNFMTYTSYHTGNQNLYITDLRQNKTTRVLSRRNGLNLAGDWMPDGNSFFATLSYKGNPDIYMMRANGSIAEQLTQNSGINVSPTVSPDGSSIVFVSDRFGTPQLFLLDLTTRKTQRITFTGEVKDLNYQLRVVNKKLEDMRMGTVDQMQQRQAASSNQLDSLKQELLVLRGQLDEMAHYNRQLTEQSKELDLNLQQYSSELNKNITKEQEQLQNATELFTSRITELENKVRLQAELLEQIQKERVKEARLRAEEAARFAAAARDKARTKPQVSSSSTRVVTIEADKTKITFNPTTTQKSEETKARPATKVAESAKGRLEQLREAWASFANSADKLPASIANSEETGHGRLSVCPEKAICAFKECPHAIGKWKRNLFLHRLHTAALEQLIDPGPKGNGALLSDEISLCTGCLRPPPQEISGREKMGVDPGKSGNMKNDINPFDRVEHKGSVSNIPLKAGHTSTRKILVFIPAYDRTFNAVMQEKIDQSSANKTAPT</sequence>
<evidence type="ECO:0000313" key="2">
    <source>
        <dbReference type="EMBL" id="CAD7233052.1"/>
    </source>
</evidence>
<dbReference type="Gene3D" id="2.120.10.30">
    <property type="entry name" value="TolB, C-terminal domain"/>
    <property type="match status" value="1"/>
</dbReference>
<dbReference type="InterPro" id="IPR011659">
    <property type="entry name" value="WD40"/>
</dbReference>
<dbReference type="OrthoDB" id="43744at2759"/>
<comment type="similarity">
    <text evidence="1">Belongs to the TolB family.</text>
</comment>
<accession>A0A7R8WJS4</accession>
<proteinExistence type="inferred from homology"/>
<dbReference type="InterPro" id="IPR011042">
    <property type="entry name" value="6-blade_b-propeller_TolB-like"/>
</dbReference>